<comment type="cofactor">
    <cofactor evidence="2">
        <name>a divalent metal cation</name>
        <dbReference type="ChEBI" id="CHEBI:60240"/>
    </cofactor>
</comment>
<dbReference type="Gene3D" id="3.60.21.10">
    <property type="match status" value="1"/>
</dbReference>
<protein>
    <recommendedName>
        <fullName evidence="2">Phosphoesterase</fullName>
        <ecNumber evidence="2">3.1.4.-</ecNumber>
    </recommendedName>
</protein>
<reference evidence="4 5" key="1">
    <citation type="submission" date="2018-10" db="EMBL/GenBank/DDBJ databases">
        <title>Genomic Encyclopedia of Archaeal and Bacterial Type Strains, Phase II (KMG-II): from individual species to whole genera.</title>
        <authorList>
            <person name="Goeker M."/>
        </authorList>
    </citation>
    <scope>NUCLEOTIDE SEQUENCE [LARGE SCALE GENOMIC DNA]</scope>
    <source>
        <strain evidence="4 5">DSM 14954</strain>
    </source>
</reference>
<sequence>MLLAVISDTHMPRGRRRLPVEHLVGADAILHAGDFMERSVLEELQALGPPVHAVCGNVDDAWLRARLPLQRTLELAGVRIGMVHDAGPASGRLARMRRRFPDEDAVVFGHSHIPLHETGADGFQIFNPGSPTDKRRQPHHTLGLARIEDRKITFDLIRLT</sequence>
<proteinExistence type="inferred from homology"/>
<evidence type="ECO:0000256" key="2">
    <source>
        <dbReference type="RuleBase" id="RU362039"/>
    </source>
</evidence>
<dbReference type="Proteomes" id="UP000278962">
    <property type="component" value="Unassembled WGS sequence"/>
</dbReference>
<dbReference type="NCBIfam" id="TIGR00040">
    <property type="entry name" value="yfcE"/>
    <property type="match status" value="1"/>
</dbReference>
<dbReference type="RefSeq" id="WP_121256183.1">
    <property type="nucleotide sequence ID" value="NZ_RBIL01000002.1"/>
</dbReference>
<dbReference type="GO" id="GO:0046872">
    <property type="term" value="F:metal ion binding"/>
    <property type="evidence" value="ECO:0007669"/>
    <property type="project" value="UniProtKB-KW"/>
</dbReference>
<dbReference type="InterPro" id="IPR029052">
    <property type="entry name" value="Metallo-depent_PP-like"/>
</dbReference>
<dbReference type="PANTHER" id="PTHR11124">
    <property type="entry name" value="VACUOLAR SORTING PROTEIN VPS29"/>
    <property type="match status" value="1"/>
</dbReference>
<dbReference type="GO" id="GO:0016787">
    <property type="term" value="F:hydrolase activity"/>
    <property type="evidence" value="ECO:0007669"/>
    <property type="project" value="UniProtKB-UniRule"/>
</dbReference>
<evidence type="ECO:0000313" key="5">
    <source>
        <dbReference type="Proteomes" id="UP000278962"/>
    </source>
</evidence>
<organism evidence="4 5">
    <name type="scientific">Solirubrobacter pauli</name>
    <dbReference type="NCBI Taxonomy" id="166793"/>
    <lineage>
        <taxon>Bacteria</taxon>
        <taxon>Bacillati</taxon>
        <taxon>Actinomycetota</taxon>
        <taxon>Thermoleophilia</taxon>
        <taxon>Solirubrobacterales</taxon>
        <taxon>Solirubrobacteraceae</taxon>
        <taxon>Solirubrobacter</taxon>
    </lineage>
</organism>
<dbReference type="InterPro" id="IPR000979">
    <property type="entry name" value="Phosphodiesterase_MJ0936/Vps29"/>
</dbReference>
<accession>A0A660L6H0</accession>
<dbReference type="OrthoDB" id="9785951at2"/>
<feature type="domain" description="Calcineurin-like phosphoesterase" evidence="3">
    <location>
        <begin position="1"/>
        <end position="149"/>
    </location>
</feature>
<dbReference type="SUPFAM" id="SSF56300">
    <property type="entry name" value="Metallo-dependent phosphatases"/>
    <property type="match status" value="1"/>
</dbReference>
<keyword evidence="5" id="KW-1185">Reference proteome</keyword>
<comment type="caution">
    <text evidence="4">The sequence shown here is derived from an EMBL/GenBank/DDBJ whole genome shotgun (WGS) entry which is preliminary data.</text>
</comment>
<evidence type="ECO:0000256" key="1">
    <source>
        <dbReference type="ARBA" id="ARBA00008950"/>
    </source>
</evidence>
<comment type="similarity">
    <text evidence="1 2">Belongs to the metallophosphoesterase superfamily. YfcE family.</text>
</comment>
<dbReference type="InterPro" id="IPR024654">
    <property type="entry name" value="Calcineurin-like_PHP_lpxH"/>
</dbReference>
<dbReference type="EC" id="3.1.4.-" evidence="2"/>
<keyword evidence="2" id="KW-0479">Metal-binding</keyword>
<name>A0A660L6H0_9ACTN</name>
<dbReference type="Pfam" id="PF12850">
    <property type="entry name" value="Metallophos_2"/>
    <property type="match status" value="1"/>
</dbReference>
<dbReference type="EMBL" id="RBIL01000002">
    <property type="protein sequence ID" value="RKQ87533.1"/>
    <property type="molecule type" value="Genomic_DNA"/>
</dbReference>
<gene>
    <name evidence="4" type="ORF">C8N24_5556</name>
</gene>
<dbReference type="AlphaFoldDB" id="A0A660L6H0"/>
<evidence type="ECO:0000313" key="4">
    <source>
        <dbReference type="EMBL" id="RKQ87533.1"/>
    </source>
</evidence>
<evidence type="ECO:0000259" key="3">
    <source>
        <dbReference type="Pfam" id="PF12850"/>
    </source>
</evidence>